<name>A0A7Y6NQX1_9BURK</name>
<dbReference type="GO" id="GO:0008198">
    <property type="term" value="F:ferrous iron binding"/>
    <property type="evidence" value="ECO:0007669"/>
    <property type="project" value="InterPro"/>
</dbReference>
<dbReference type="Proteomes" id="UP000529637">
    <property type="component" value="Unassembled WGS sequence"/>
</dbReference>
<dbReference type="InterPro" id="IPR004183">
    <property type="entry name" value="Xdiol_dOase_suB"/>
</dbReference>
<feature type="domain" description="Extradiol ring-cleavage dioxygenase class III enzyme subunit B" evidence="1">
    <location>
        <begin position="43"/>
        <end position="257"/>
    </location>
</feature>
<organism evidence="2 3">
    <name type="scientific">Piscinibacter koreensis</name>
    <dbReference type="NCBI Taxonomy" id="2742824"/>
    <lineage>
        <taxon>Bacteria</taxon>
        <taxon>Pseudomonadati</taxon>
        <taxon>Pseudomonadota</taxon>
        <taxon>Betaproteobacteria</taxon>
        <taxon>Burkholderiales</taxon>
        <taxon>Sphaerotilaceae</taxon>
        <taxon>Piscinibacter</taxon>
    </lineage>
</organism>
<evidence type="ECO:0000313" key="3">
    <source>
        <dbReference type="Proteomes" id="UP000529637"/>
    </source>
</evidence>
<reference evidence="2 3" key="1">
    <citation type="submission" date="2020-06" db="EMBL/GenBank/DDBJ databases">
        <title>Schlegella sp. ID0723 isolated from air conditioner.</title>
        <authorList>
            <person name="Kim D.Y."/>
            <person name="Kim D.-U."/>
        </authorList>
    </citation>
    <scope>NUCLEOTIDE SEQUENCE [LARGE SCALE GENOMIC DNA]</scope>
    <source>
        <strain evidence="2 3">ID0723</strain>
    </source>
</reference>
<proteinExistence type="predicted"/>
<comment type="caution">
    <text evidence="2">The sequence shown here is derived from an EMBL/GenBank/DDBJ whole genome shotgun (WGS) entry which is preliminary data.</text>
</comment>
<dbReference type="Pfam" id="PF02900">
    <property type="entry name" value="LigB"/>
    <property type="match status" value="1"/>
</dbReference>
<dbReference type="AlphaFoldDB" id="A0A7Y6NQX1"/>
<protein>
    <recommendedName>
        <fullName evidence="1">Extradiol ring-cleavage dioxygenase class III enzyme subunit B domain-containing protein</fullName>
    </recommendedName>
</protein>
<accession>A0A7Y6NQX1</accession>
<dbReference type="RefSeq" id="WP_176070539.1">
    <property type="nucleotide sequence ID" value="NZ_JABWMJ010000009.1"/>
</dbReference>
<sequence>MAKICTVLATSHSPFLFEPLDWWNRTRAGRSYAPGATVDDDAENERKHRRVHEGLARLRDVFQASRPDVVLAFGDDQEEQFNLDNHPAFAVYVGGAFEGYKAVRYAGKLGSRPFKPRSPEHWAAIGARPDLAKTMLYGLMEAGFDPAFMLDLPNKEIGMGHAFMRPAGPLTNGRFDVPMVPVLVNCLYAPQPTAARCAALARAARRIVEEEWPKDLRVAVLGSGGLWHTPGAAESYLDEDFDRAILARLEAGDADAMAEYFDAWRPRAEHADLKCFQQFSGGTGMKSGVGGGSGETRNWIMAAAVADRPGRVIDYIPVHASPCGIGFAHWEMDA</sequence>
<dbReference type="EMBL" id="JABWMJ010000009">
    <property type="protein sequence ID" value="NUZ07688.1"/>
    <property type="molecule type" value="Genomic_DNA"/>
</dbReference>
<evidence type="ECO:0000259" key="1">
    <source>
        <dbReference type="Pfam" id="PF02900"/>
    </source>
</evidence>
<gene>
    <name evidence="2" type="ORF">HQN59_18145</name>
</gene>
<dbReference type="Gene3D" id="3.40.830.10">
    <property type="entry name" value="LigB-like"/>
    <property type="match status" value="1"/>
</dbReference>
<evidence type="ECO:0000313" key="2">
    <source>
        <dbReference type="EMBL" id="NUZ07688.1"/>
    </source>
</evidence>
<keyword evidence="3" id="KW-1185">Reference proteome</keyword>
<dbReference type="GO" id="GO:0016702">
    <property type="term" value="F:oxidoreductase activity, acting on single donors with incorporation of molecular oxygen, incorporation of two atoms of oxygen"/>
    <property type="evidence" value="ECO:0007669"/>
    <property type="project" value="UniProtKB-ARBA"/>
</dbReference>
<dbReference type="SUPFAM" id="SSF53213">
    <property type="entry name" value="LigB-like"/>
    <property type="match status" value="1"/>
</dbReference>